<reference evidence="16" key="1">
    <citation type="submission" date="2016-10" db="EMBL/GenBank/DDBJ databases">
        <authorList>
            <person name="Varghese N."/>
            <person name="Submissions S."/>
        </authorList>
    </citation>
    <scope>NUCLEOTIDE SEQUENCE [LARGE SCALE GENOMIC DNA]</scope>
    <source>
        <strain evidence="16">CGMCC 1.10789</strain>
    </source>
</reference>
<dbReference type="PANTHER" id="PTHR30529">
    <property type="entry name" value="CYTOCHROME B561"/>
    <property type="match status" value="1"/>
</dbReference>
<evidence type="ECO:0000256" key="6">
    <source>
        <dbReference type="ARBA" id="ARBA00022692"/>
    </source>
</evidence>
<evidence type="ECO:0000256" key="8">
    <source>
        <dbReference type="ARBA" id="ARBA00022982"/>
    </source>
</evidence>
<feature type="transmembrane region" description="Helical" evidence="13">
    <location>
        <begin position="90"/>
        <end position="110"/>
    </location>
</feature>
<dbReference type="GO" id="GO:0020037">
    <property type="term" value="F:heme binding"/>
    <property type="evidence" value="ECO:0007669"/>
    <property type="project" value="TreeGrafter"/>
</dbReference>
<dbReference type="RefSeq" id="WP_092497791.1">
    <property type="nucleotide sequence ID" value="NZ_FNFV01000001.1"/>
</dbReference>
<accession>A0A1G8YX50</accession>
<evidence type="ECO:0000313" key="15">
    <source>
        <dbReference type="EMBL" id="SDK07398.1"/>
    </source>
</evidence>
<keyword evidence="3" id="KW-0813">Transport</keyword>
<feature type="transmembrane region" description="Helical" evidence="13">
    <location>
        <begin position="46"/>
        <end position="64"/>
    </location>
</feature>
<dbReference type="STRING" id="990712.SAMN05216257_101494"/>
<dbReference type="InterPro" id="IPR011577">
    <property type="entry name" value="Cyt_b561_bac/Ni-Hgenase"/>
</dbReference>
<keyword evidence="5" id="KW-0349">Heme</keyword>
<feature type="transmembrane region" description="Helical" evidence="13">
    <location>
        <begin position="7"/>
        <end position="26"/>
    </location>
</feature>
<dbReference type="OrthoDB" id="8156287at2"/>
<evidence type="ECO:0000256" key="4">
    <source>
        <dbReference type="ARBA" id="ARBA00022475"/>
    </source>
</evidence>
<keyword evidence="7" id="KW-0479">Metal-binding</keyword>
<dbReference type="GO" id="GO:0046872">
    <property type="term" value="F:metal ion binding"/>
    <property type="evidence" value="ECO:0007669"/>
    <property type="project" value="UniProtKB-KW"/>
</dbReference>
<evidence type="ECO:0000256" key="3">
    <source>
        <dbReference type="ARBA" id="ARBA00022448"/>
    </source>
</evidence>
<protein>
    <submittedName>
        <fullName evidence="15">Cytochrome b561</fullName>
    </submittedName>
</protein>
<feature type="transmembrane region" description="Helical" evidence="13">
    <location>
        <begin position="122"/>
        <end position="142"/>
    </location>
</feature>
<comment type="subcellular location">
    <subcellularLocation>
        <location evidence="2">Cell membrane</location>
        <topology evidence="2">Multi-pass membrane protein</topology>
    </subcellularLocation>
</comment>
<dbReference type="InterPro" id="IPR052168">
    <property type="entry name" value="Cytochrome_b561_oxidase"/>
</dbReference>
<sequence>MKGYSRAQIALHWLTAVLIVASWITHEDMGRALRARLVEGADATPLHVPIGIIVFVLVVIRLALRFWQGAPEPVSGSPVMRQAAIWGHRLLYALMLLAPALGMAAWFGGIREAGELHEAVSNALMLVALAHAALAIWHQYWLRDGTLTRMLRPES</sequence>
<keyword evidence="11 13" id="KW-0472">Membrane</keyword>
<dbReference type="GO" id="GO:0022904">
    <property type="term" value="P:respiratory electron transport chain"/>
    <property type="evidence" value="ECO:0007669"/>
    <property type="project" value="InterPro"/>
</dbReference>
<keyword evidence="8" id="KW-0249">Electron transport</keyword>
<evidence type="ECO:0000259" key="14">
    <source>
        <dbReference type="Pfam" id="PF01292"/>
    </source>
</evidence>
<evidence type="ECO:0000256" key="1">
    <source>
        <dbReference type="ARBA" id="ARBA00001970"/>
    </source>
</evidence>
<keyword evidence="6 13" id="KW-0812">Transmembrane</keyword>
<keyword evidence="4" id="KW-1003">Cell membrane</keyword>
<dbReference type="EMBL" id="FNFV01000001">
    <property type="protein sequence ID" value="SDK07398.1"/>
    <property type="molecule type" value="Genomic_DNA"/>
</dbReference>
<dbReference type="SUPFAM" id="SSF81342">
    <property type="entry name" value="Transmembrane di-heme cytochromes"/>
    <property type="match status" value="1"/>
</dbReference>
<keyword evidence="16" id="KW-1185">Reference proteome</keyword>
<keyword evidence="9 13" id="KW-1133">Transmembrane helix</keyword>
<evidence type="ECO:0000256" key="11">
    <source>
        <dbReference type="ARBA" id="ARBA00023136"/>
    </source>
</evidence>
<proteinExistence type="inferred from homology"/>
<evidence type="ECO:0000256" key="9">
    <source>
        <dbReference type="ARBA" id="ARBA00022989"/>
    </source>
</evidence>
<organism evidence="15 16">
    <name type="scientific">Meinhardsimonia xiamenensis</name>
    <dbReference type="NCBI Taxonomy" id="990712"/>
    <lineage>
        <taxon>Bacteria</taxon>
        <taxon>Pseudomonadati</taxon>
        <taxon>Pseudomonadota</taxon>
        <taxon>Alphaproteobacteria</taxon>
        <taxon>Rhodobacterales</taxon>
        <taxon>Paracoccaceae</taxon>
        <taxon>Meinhardsimonia</taxon>
    </lineage>
</organism>
<dbReference type="InterPro" id="IPR016174">
    <property type="entry name" value="Di-haem_cyt_TM"/>
</dbReference>
<evidence type="ECO:0000313" key="16">
    <source>
        <dbReference type="Proteomes" id="UP000199328"/>
    </source>
</evidence>
<feature type="domain" description="Cytochrome b561 bacterial/Ni-hydrogenase" evidence="14">
    <location>
        <begin position="4"/>
        <end position="152"/>
    </location>
</feature>
<evidence type="ECO:0000256" key="10">
    <source>
        <dbReference type="ARBA" id="ARBA00023004"/>
    </source>
</evidence>
<name>A0A1G8YX50_9RHOB</name>
<dbReference type="Proteomes" id="UP000199328">
    <property type="component" value="Unassembled WGS sequence"/>
</dbReference>
<dbReference type="AlphaFoldDB" id="A0A1G8YX50"/>
<gene>
    <name evidence="15" type="ORF">SAMN05216257_101494</name>
</gene>
<dbReference type="PANTHER" id="PTHR30529:SF7">
    <property type="entry name" value="CYTOCHROME B561 BACTERIAL_NI-HYDROGENASE DOMAIN-CONTAINING PROTEIN"/>
    <property type="match status" value="1"/>
</dbReference>
<dbReference type="GO" id="GO:0005886">
    <property type="term" value="C:plasma membrane"/>
    <property type="evidence" value="ECO:0007669"/>
    <property type="project" value="UniProtKB-SubCell"/>
</dbReference>
<evidence type="ECO:0000256" key="7">
    <source>
        <dbReference type="ARBA" id="ARBA00022723"/>
    </source>
</evidence>
<evidence type="ECO:0000256" key="5">
    <source>
        <dbReference type="ARBA" id="ARBA00022617"/>
    </source>
</evidence>
<dbReference type="GO" id="GO:0009055">
    <property type="term" value="F:electron transfer activity"/>
    <property type="evidence" value="ECO:0007669"/>
    <property type="project" value="InterPro"/>
</dbReference>
<dbReference type="Pfam" id="PF01292">
    <property type="entry name" value="Ni_hydr_CYTB"/>
    <property type="match status" value="1"/>
</dbReference>
<comment type="similarity">
    <text evidence="12">Belongs to the cytochrome b561 family.</text>
</comment>
<evidence type="ECO:0000256" key="13">
    <source>
        <dbReference type="SAM" id="Phobius"/>
    </source>
</evidence>
<keyword evidence="10" id="KW-0408">Iron</keyword>
<comment type="cofactor">
    <cofactor evidence="1">
        <name>heme b</name>
        <dbReference type="ChEBI" id="CHEBI:60344"/>
    </cofactor>
</comment>
<evidence type="ECO:0000256" key="2">
    <source>
        <dbReference type="ARBA" id="ARBA00004651"/>
    </source>
</evidence>
<evidence type="ECO:0000256" key="12">
    <source>
        <dbReference type="ARBA" id="ARBA00037975"/>
    </source>
</evidence>